<evidence type="ECO:0008006" key="4">
    <source>
        <dbReference type="Google" id="ProtNLM"/>
    </source>
</evidence>
<feature type="transmembrane region" description="Helical" evidence="1">
    <location>
        <begin position="360"/>
        <end position="379"/>
    </location>
</feature>
<feature type="transmembrane region" description="Helical" evidence="1">
    <location>
        <begin position="124"/>
        <end position="142"/>
    </location>
</feature>
<keyword evidence="1" id="KW-0472">Membrane</keyword>
<evidence type="ECO:0000313" key="3">
    <source>
        <dbReference type="Proteomes" id="UP000231919"/>
    </source>
</evidence>
<sequence>MYNPLHLYWESFQFVLLGIFLFFLVIEKRYEDRKNIKTILASLTAILFSVYFFGPNLKAQWWLIDDHEVFYFLKSKTEPSGWKNYFDILLNLTEVGNFGNAQRYRVSYYALRIFEVLLWKDNAFVWYLIRFFISTFFIFSLLRILLLRFPFTISCLFVLSVFSFRYWSDIFSRMATSELYIVFGLSLLLTAFSCYKPKEKNSVWIYLLISLGTIVCLGSKENFIILTAIPIGILFWERSKDASWWNRMILVFPILYSALIVISLYLFFKKVPVDIYGNRVSLSEKLAVFLTKFVNEFTIGIFALIVAFLAFSILEFIKIRKVKISIWFFLPLVFLGILLFNIVFYSGVWPTNSRYDFPGMILYQGAILALVFLIVSVVLRLFEVDIKHRDLVVNVVLIFFLCSVTSVKGITDLQSDSRTNMKRTQAFTSFLKEFLSDSSDRVIILYVHQAFDFEPVDAMTRFLNYYGDKKERMILVSESKAESDFKNGLLNYMRTLSKEGSPERNVIPFDSKKLKNRSCVLLFFPPASIEDAPNIPECKEYKKEIVPFQ</sequence>
<gene>
    <name evidence="2" type="ORF">CH378_10810</name>
</gene>
<feature type="transmembrane region" description="Helical" evidence="1">
    <location>
        <begin position="391"/>
        <end position="411"/>
    </location>
</feature>
<name>A0ABX4NA08_9LEPT</name>
<evidence type="ECO:0000313" key="2">
    <source>
        <dbReference type="EMBL" id="PJZ29761.1"/>
    </source>
</evidence>
<protein>
    <recommendedName>
        <fullName evidence="4">Dolichyl-phosphate-mannose-protein mannosyltransferase</fullName>
    </recommendedName>
</protein>
<feature type="transmembrane region" description="Helical" evidence="1">
    <location>
        <begin position="326"/>
        <end position="348"/>
    </location>
</feature>
<feature type="transmembrane region" description="Helical" evidence="1">
    <location>
        <begin position="149"/>
        <end position="167"/>
    </location>
</feature>
<evidence type="ECO:0000256" key="1">
    <source>
        <dbReference type="SAM" id="Phobius"/>
    </source>
</evidence>
<accession>A0ABX4NA08</accession>
<feature type="transmembrane region" description="Helical" evidence="1">
    <location>
        <begin position="179"/>
        <end position="196"/>
    </location>
</feature>
<feature type="transmembrane region" description="Helical" evidence="1">
    <location>
        <begin position="6"/>
        <end position="26"/>
    </location>
</feature>
<feature type="transmembrane region" description="Helical" evidence="1">
    <location>
        <begin position="38"/>
        <end position="54"/>
    </location>
</feature>
<keyword evidence="3" id="KW-1185">Reference proteome</keyword>
<feature type="transmembrane region" description="Helical" evidence="1">
    <location>
        <begin position="203"/>
        <end position="236"/>
    </location>
</feature>
<dbReference type="EMBL" id="NPDP01000017">
    <property type="protein sequence ID" value="PJZ29761.1"/>
    <property type="molecule type" value="Genomic_DNA"/>
</dbReference>
<proteinExistence type="predicted"/>
<keyword evidence="1" id="KW-0812">Transmembrane</keyword>
<reference evidence="2 3" key="1">
    <citation type="submission" date="2017-07" db="EMBL/GenBank/DDBJ databases">
        <title>Leptospira spp. isolated from tropical soils.</title>
        <authorList>
            <person name="Thibeaux R."/>
            <person name="Iraola G."/>
            <person name="Ferres I."/>
            <person name="Bierque E."/>
            <person name="Girault D."/>
            <person name="Soupe-Gilbert M.-E."/>
            <person name="Picardeau M."/>
            <person name="Goarant C."/>
        </authorList>
    </citation>
    <scope>NUCLEOTIDE SEQUENCE [LARGE SCALE GENOMIC DNA]</scope>
    <source>
        <strain evidence="2 3">JW2-C-B1</strain>
    </source>
</reference>
<organism evidence="2 3">
    <name type="scientific">Leptospira kmetyi</name>
    <dbReference type="NCBI Taxonomy" id="408139"/>
    <lineage>
        <taxon>Bacteria</taxon>
        <taxon>Pseudomonadati</taxon>
        <taxon>Spirochaetota</taxon>
        <taxon>Spirochaetia</taxon>
        <taxon>Leptospirales</taxon>
        <taxon>Leptospiraceae</taxon>
        <taxon>Leptospira</taxon>
    </lineage>
</organism>
<feature type="transmembrane region" description="Helical" evidence="1">
    <location>
        <begin position="248"/>
        <end position="268"/>
    </location>
</feature>
<keyword evidence="1" id="KW-1133">Transmembrane helix</keyword>
<comment type="caution">
    <text evidence="2">The sequence shown here is derived from an EMBL/GenBank/DDBJ whole genome shotgun (WGS) entry which is preliminary data.</text>
</comment>
<dbReference type="Proteomes" id="UP000231919">
    <property type="component" value="Unassembled WGS sequence"/>
</dbReference>
<feature type="transmembrane region" description="Helical" evidence="1">
    <location>
        <begin position="289"/>
        <end position="314"/>
    </location>
</feature>